<dbReference type="PROSITE" id="PS51806">
    <property type="entry name" value="DOG1"/>
    <property type="match status" value="1"/>
</dbReference>
<dbReference type="InterPro" id="IPR051886">
    <property type="entry name" value="Seed_Dev/Stress_Resp_Reg"/>
</dbReference>
<dbReference type="GO" id="GO:0006351">
    <property type="term" value="P:DNA-templated transcription"/>
    <property type="evidence" value="ECO:0007669"/>
    <property type="project" value="InterPro"/>
</dbReference>
<evidence type="ECO:0000313" key="2">
    <source>
        <dbReference type="EMBL" id="WOL02785.1"/>
    </source>
</evidence>
<proteinExistence type="predicted"/>
<organism evidence="2 3">
    <name type="scientific">Canna indica</name>
    <name type="common">Indian-shot</name>
    <dbReference type="NCBI Taxonomy" id="4628"/>
    <lineage>
        <taxon>Eukaryota</taxon>
        <taxon>Viridiplantae</taxon>
        <taxon>Streptophyta</taxon>
        <taxon>Embryophyta</taxon>
        <taxon>Tracheophyta</taxon>
        <taxon>Spermatophyta</taxon>
        <taxon>Magnoliopsida</taxon>
        <taxon>Liliopsida</taxon>
        <taxon>Zingiberales</taxon>
        <taxon>Cannaceae</taxon>
        <taxon>Canna</taxon>
    </lineage>
</organism>
<evidence type="ECO:0000259" key="1">
    <source>
        <dbReference type="PROSITE" id="PS51806"/>
    </source>
</evidence>
<gene>
    <name evidence="2" type="ORF">Cni_G11504</name>
</gene>
<dbReference type="PANTHER" id="PTHR46354">
    <property type="entry name" value="DOG1 DOMAIN-CONTAINING PROTEIN"/>
    <property type="match status" value="1"/>
</dbReference>
<dbReference type="AlphaFoldDB" id="A0AAQ3K6G9"/>
<keyword evidence="3" id="KW-1185">Reference proteome</keyword>
<reference evidence="2 3" key="1">
    <citation type="submission" date="2023-10" db="EMBL/GenBank/DDBJ databases">
        <title>Chromosome-scale genome assembly provides insights into flower coloration mechanisms of Canna indica.</title>
        <authorList>
            <person name="Li C."/>
        </authorList>
    </citation>
    <scope>NUCLEOTIDE SEQUENCE [LARGE SCALE GENOMIC DNA]</scope>
    <source>
        <tissue evidence="2">Flower</tissue>
    </source>
</reference>
<dbReference type="Pfam" id="PF14144">
    <property type="entry name" value="DOG1"/>
    <property type="match status" value="1"/>
</dbReference>
<dbReference type="PANTHER" id="PTHR46354:SF4">
    <property type="entry name" value="PROTEIN DOG1-LIKE 3"/>
    <property type="match status" value="1"/>
</dbReference>
<sequence>MRPTDASRRASEAFLQAWLPLMRSLLHQLIHLPREPVHAVEHRAAVADAVNLYASFFRARSRLALRDPAAALCPPWAGLLARALLWMGGWRPTAALRLVPDAASLSVEQASGVEAISAVTRAEVAAVEEEIGWLQTEGVARLATAVDQKAAVGRVVARQRRVAVAAESLRMEVVRRVVEVLAPLQAVDFLAAVMRLEISLHET</sequence>
<evidence type="ECO:0000313" key="3">
    <source>
        <dbReference type="Proteomes" id="UP001327560"/>
    </source>
</evidence>
<name>A0AAQ3K6G9_9LILI</name>
<accession>A0AAQ3K6G9</accession>
<protein>
    <recommendedName>
        <fullName evidence="1">DOG1 domain-containing protein</fullName>
    </recommendedName>
</protein>
<dbReference type="EMBL" id="CP136892">
    <property type="protein sequence ID" value="WOL02785.1"/>
    <property type="molecule type" value="Genomic_DNA"/>
</dbReference>
<dbReference type="Proteomes" id="UP001327560">
    <property type="component" value="Chromosome 3"/>
</dbReference>
<dbReference type="GO" id="GO:0043565">
    <property type="term" value="F:sequence-specific DNA binding"/>
    <property type="evidence" value="ECO:0007669"/>
    <property type="project" value="InterPro"/>
</dbReference>
<feature type="domain" description="DOG1" evidence="1">
    <location>
        <begin position="8"/>
        <end position="203"/>
    </location>
</feature>
<dbReference type="InterPro" id="IPR025422">
    <property type="entry name" value="TGA_domain"/>
</dbReference>